<accession>A0A367L459</accession>
<proteinExistence type="predicted"/>
<dbReference type="AlphaFoldDB" id="A0A367L459"/>
<keyword evidence="3" id="KW-1185">Reference proteome</keyword>
<dbReference type="EMBL" id="LKCN02000016">
    <property type="protein sequence ID" value="RCI09216.1"/>
    <property type="molecule type" value="Genomic_DNA"/>
</dbReference>
<reference evidence="2 3" key="1">
    <citation type="journal article" date="2015" name="BMC Genomics">
        <title>Insights from the genome of Ophiocordyceps polyrhachis-furcata to pathogenicity and host specificity in insect fungi.</title>
        <authorList>
            <person name="Wichadakul D."/>
            <person name="Kobmoo N."/>
            <person name="Ingsriswang S."/>
            <person name="Tangphatsornruang S."/>
            <person name="Chantasingh D."/>
            <person name="Luangsa-ard J.J."/>
            <person name="Eurwilaichitr L."/>
        </authorList>
    </citation>
    <scope>NUCLEOTIDE SEQUENCE [LARGE SCALE GENOMIC DNA]</scope>
    <source>
        <strain evidence="2 3">BCC 54312</strain>
    </source>
</reference>
<comment type="caution">
    <text evidence="2">The sequence shown here is derived from an EMBL/GenBank/DDBJ whole genome shotgun (WGS) entry which is preliminary data.</text>
</comment>
<organism evidence="2 3">
    <name type="scientific">Ophiocordyceps polyrhachis-furcata BCC 54312</name>
    <dbReference type="NCBI Taxonomy" id="1330021"/>
    <lineage>
        <taxon>Eukaryota</taxon>
        <taxon>Fungi</taxon>
        <taxon>Dikarya</taxon>
        <taxon>Ascomycota</taxon>
        <taxon>Pezizomycotina</taxon>
        <taxon>Sordariomycetes</taxon>
        <taxon>Hypocreomycetidae</taxon>
        <taxon>Hypocreales</taxon>
        <taxon>Ophiocordycipitaceae</taxon>
        <taxon>Ophiocordyceps</taxon>
    </lineage>
</organism>
<protein>
    <submittedName>
        <fullName evidence="2">Uncharacterized protein</fullName>
    </submittedName>
</protein>
<name>A0A367L459_9HYPO</name>
<dbReference type="InterPro" id="IPR022793">
    <property type="entry name" value="Rrn10"/>
</dbReference>
<gene>
    <name evidence="2" type="ORF">L249_1429</name>
</gene>
<feature type="region of interest" description="Disordered" evidence="1">
    <location>
        <begin position="160"/>
        <end position="266"/>
    </location>
</feature>
<evidence type="ECO:0000313" key="3">
    <source>
        <dbReference type="Proteomes" id="UP000253664"/>
    </source>
</evidence>
<dbReference type="GO" id="GO:0006360">
    <property type="term" value="P:transcription by RNA polymerase I"/>
    <property type="evidence" value="ECO:0007669"/>
    <property type="project" value="InterPro"/>
</dbReference>
<dbReference type="Proteomes" id="UP000253664">
    <property type="component" value="Unassembled WGS sequence"/>
</dbReference>
<sequence length="266" mass="29319">MTSASGSEGEPRELKIGRRRVATVFDAVEGTVLPGSFIFNTNVVTEYSFRRQPLTPDEVLFRCNKAPQRYEEYDIYRAHDDLPQGGHGVLPDSDMLRAIHSYVRRFYKSVARGKTMNANERSMDETALLAFGILLEEAVTEIFGENGDLVFTERAGADGDELASRKKGGGKSPEEKGKKGSAIADDADEVVAQSSNDRGVSDVGTGGDEVVAGCHVNTDRKGSKRRWSDESDEDEAQQSVPRIRSTVREVASKRAKKRAKKRHAFC</sequence>
<dbReference type="OrthoDB" id="2565191at2759"/>
<feature type="compositionally biased region" description="Basic and acidic residues" evidence="1">
    <location>
        <begin position="217"/>
        <end position="229"/>
    </location>
</feature>
<dbReference type="PANTHER" id="PTHR28054">
    <property type="entry name" value="RNA POLYMERASE I-SPECIFIC TRANSCRIPTION INITIATION FACTOR RRN10"/>
    <property type="match status" value="1"/>
</dbReference>
<dbReference type="PANTHER" id="PTHR28054:SF1">
    <property type="entry name" value="RNA POLYMERASE I-SPECIFIC TRANSCRIPTION INITIATION FACTOR RRN10"/>
    <property type="match status" value="1"/>
</dbReference>
<evidence type="ECO:0000256" key="1">
    <source>
        <dbReference type="SAM" id="MobiDB-lite"/>
    </source>
</evidence>
<feature type="compositionally biased region" description="Basic residues" evidence="1">
    <location>
        <begin position="253"/>
        <end position="266"/>
    </location>
</feature>
<evidence type="ECO:0000313" key="2">
    <source>
        <dbReference type="EMBL" id="RCI09216.1"/>
    </source>
</evidence>